<dbReference type="PROSITE" id="PS51811">
    <property type="entry name" value="ZF_CCHC_HIVEP"/>
    <property type="match status" value="1"/>
</dbReference>
<keyword evidence="6" id="KW-0805">Transcription regulation</keyword>
<dbReference type="PANTHER" id="PTHR45944">
    <property type="entry name" value="SCHNURRI, ISOFORM F"/>
    <property type="match status" value="1"/>
</dbReference>
<dbReference type="GO" id="GO:0000981">
    <property type="term" value="F:DNA-binding transcription factor activity, RNA polymerase II-specific"/>
    <property type="evidence" value="ECO:0007669"/>
    <property type="project" value="TreeGrafter"/>
</dbReference>
<evidence type="ECO:0000259" key="11">
    <source>
        <dbReference type="PROSITE" id="PS50157"/>
    </source>
</evidence>
<feature type="compositionally biased region" description="Basic and acidic residues" evidence="10">
    <location>
        <begin position="169"/>
        <end position="179"/>
    </location>
</feature>
<dbReference type="GO" id="GO:0000978">
    <property type="term" value="F:RNA polymerase II cis-regulatory region sequence-specific DNA binding"/>
    <property type="evidence" value="ECO:0007669"/>
    <property type="project" value="TreeGrafter"/>
</dbReference>
<feature type="domain" description="C2H2-type" evidence="11">
    <location>
        <begin position="143"/>
        <end position="174"/>
    </location>
</feature>
<feature type="domain" description="C2H2-type" evidence="11">
    <location>
        <begin position="1853"/>
        <end position="1880"/>
    </location>
</feature>
<feature type="compositionally biased region" description="Polar residues" evidence="10">
    <location>
        <begin position="1"/>
        <end position="16"/>
    </location>
</feature>
<feature type="region of interest" description="Disordered" evidence="10">
    <location>
        <begin position="241"/>
        <end position="272"/>
    </location>
</feature>
<feature type="region of interest" description="Disordered" evidence="10">
    <location>
        <begin position="1816"/>
        <end position="1839"/>
    </location>
</feature>
<feature type="compositionally biased region" description="Low complexity" evidence="10">
    <location>
        <begin position="17"/>
        <end position="27"/>
    </location>
</feature>
<feature type="region of interest" description="Disordered" evidence="10">
    <location>
        <begin position="916"/>
        <end position="977"/>
    </location>
</feature>
<evidence type="ECO:0000256" key="5">
    <source>
        <dbReference type="ARBA" id="ARBA00022833"/>
    </source>
</evidence>
<evidence type="ECO:0000256" key="4">
    <source>
        <dbReference type="ARBA" id="ARBA00022771"/>
    </source>
</evidence>
<evidence type="ECO:0000313" key="14">
    <source>
        <dbReference type="RefSeq" id="XP_011648179.1"/>
    </source>
</evidence>
<dbReference type="InterPro" id="IPR034729">
    <property type="entry name" value="Znf_CCHC_HIVEP"/>
</dbReference>
<evidence type="ECO:0000256" key="1">
    <source>
        <dbReference type="ARBA" id="ARBA00004123"/>
    </source>
</evidence>
<keyword evidence="2" id="KW-0479">Metal-binding</keyword>
<feature type="compositionally biased region" description="Polar residues" evidence="10">
    <location>
        <begin position="923"/>
        <end position="940"/>
    </location>
</feature>
<keyword evidence="13" id="KW-1185">Reference proteome</keyword>
<dbReference type="GO" id="GO:0005634">
    <property type="term" value="C:nucleus"/>
    <property type="evidence" value="ECO:0007669"/>
    <property type="project" value="UniProtKB-SubCell"/>
</dbReference>
<dbReference type="Gene3D" id="3.30.160.60">
    <property type="entry name" value="Classic Zinc Finger"/>
    <property type="match status" value="6"/>
</dbReference>
<evidence type="ECO:0000313" key="13">
    <source>
        <dbReference type="Proteomes" id="UP000504615"/>
    </source>
</evidence>
<protein>
    <submittedName>
        <fullName evidence="14">Uncharacterized protein LOC105434222</fullName>
    </submittedName>
</protein>
<evidence type="ECO:0000256" key="3">
    <source>
        <dbReference type="ARBA" id="ARBA00022737"/>
    </source>
</evidence>
<feature type="region of interest" description="Disordered" evidence="10">
    <location>
        <begin position="164"/>
        <end position="209"/>
    </location>
</feature>
<dbReference type="InterPro" id="IPR003604">
    <property type="entry name" value="Matrin/U1-like-C_Znf_C2H2"/>
</dbReference>
<dbReference type="GO" id="GO:0008270">
    <property type="term" value="F:zinc ion binding"/>
    <property type="evidence" value="ECO:0007669"/>
    <property type="project" value="UniProtKB-KW"/>
</dbReference>
<gene>
    <name evidence="14" type="primary">LOC105434222</name>
</gene>
<feature type="domain" description="C2H2-type" evidence="11">
    <location>
        <begin position="1926"/>
        <end position="1955"/>
    </location>
</feature>
<feature type="region of interest" description="Disordered" evidence="10">
    <location>
        <begin position="1580"/>
        <end position="1602"/>
    </location>
</feature>
<feature type="domain" description="C2H2-type" evidence="11">
    <location>
        <begin position="115"/>
        <end position="142"/>
    </location>
</feature>
<feature type="compositionally biased region" description="Polar residues" evidence="10">
    <location>
        <begin position="722"/>
        <end position="731"/>
    </location>
</feature>
<evidence type="ECO:0000256" key="10">
    <source>
        <dbReference type="SAM" id="MobiDB-lite"/>
    </source>
</evidence>
<keyword evidence="8" id="KW-0539">Nucleus</keyword>
<dbReference type="OrthoDB" id="10042249at2759"/>
<feature type="domain" description="C2H2-type" evidence="11">
    <location>
        <begin position="1144"/>
        <end position="1168"/>
    </location>
</feature>
<feature type="compositionally biased region" description="Basic and acidic residues" evidence="10">
    <location>
        <begin position="1650"/>
        <end position="1662"/>
    </location>
</feature>
<feature type="domain" description="CCHC HIVEP-type" evidence="12">
    <location>
        <begin position="375"/>
        <end position="405"/>
    </location>
</feature>
<evidence type="ECO:0000256" key="8">
    <source>
        <dbReference type="ARBA" id="ARBA00023242"/>
    </source>
</evidence>
<dbReference type="KEGG" id="pbar:105434222"/>
<keyword evidence="7" id="KW-0804">Transcription</keyword>
<dbReference type="RefSeq" id="XP_011648179.1">
    <property type="nucleotide sequence ID" value="XM_011649877.2"/>
</dbReference>
<dbReference type="InterPro" id="IPR036236">
    <property type="entry name" value="Znf_C2H2_sf"/>
</dbReference>
<feature type="region of interest" description="Disordered" evidence="10">
    <location>
        <begin position="720"/>
        <end position="741"/>
    </location>
</feature>
<dbReference type="PROSITE" id="PS00028">
    <property type="entry name" value="ZINC_FINGER_C2H2_1"/>
    <property type="match status" value="8"/>
</dbReference>
<organism evidence="13 14">
    <name type="scientific">Pogonomyrmex barbatus</name>
    <name type="common">red harvester ant</name>
    <dbReference type="NCBI Taxonomy" id="144034"/>
    <lineage>
        <taxon>Eukaryota</taxon>
        <taxon>Metazoa</taxon>
        <taxon>Ecdysozoa</taxon>
        <taxon>Arthropoda</taxon>
        <taxon>Hexapoda</taxon>
        <taxon>Insecta</taxon>
        <taxon>Pterygota</taxon>
        <taxon>Neoptera</taxon>
        <taxon>Endopterygota</taxon>
        <taxon>Hymenoptera</taxon>
        <taxon>Apocrita</taxon>
        <taxon>Aculeata</taxon>
        <taxon>Formicoidea</taxon>
        <taxon>Formicidae</taxon>
        <taxon>Myrmicinae</taxon>
        <taxon>Pogonomyrmex</taxon>
    </lineage>
</organism>
<feature type="domain" description="C2H2-type" evidence="11">
    <location>
        <begin position="1881"/>
        <end position="1910"/>
    </location>
</feature>
<evidence type="ECO:0000259" key="12">
    <source>
        <dbReference type="PROSITE" id="PS51811"/>
    </source>
</evidence>
<dbReference type="InterPro" id="IPR013087">
    <property type="entry name" value="Znf_C2H2_type"/>
</dbReference>
<dbReference type="CTD" id="36171"/>
<feature type="region of interest" description="Disordered" evidence="10">
    <location>
        <begin position="1062"/>
        <end position="1087"/>
    </location>
</feature>
<evidence type="ECO:0000256" key="9">
    <source>
        <dbReference type="PROSITE-ProRule" id="PRU00042"/>
    </source>
</evidence>
<dbReference type="FunFam" id="3.30.160.60:FF:000145">
    <property type="entry name" value="Zinc finger protein 574"/>
    <property type="match status" value="1"/>
</dbReference>
<dbReference type="GeneID" id="105434222"/>
<evidence type="ECO:0000256" key="2">
    <source>
        <dbReference type="ARBA" id="ARBA00022723"/>
    </source>
</evidence>
<keyword evidence="3" id="KW-0677">Repeat</keyword>
<dbReference type="FunFam" id="3.30.160.60:FF:000594">
    <property type="entry name" value="Transcription factor HIVEP2"/>
    <property type="match status" value="1"/>
</dbReference>
<evidence type="ECO:0000256" key="7">
    <source>
        <dbReference type="ARBA" id="ARBA00023163"/>
    </source>
</evidence>
<dbReference type="PROSITE" id="PS50157">
    <property type="entry name" value="ZINC_FINGER_C2H2_2"/>
    <property type="match status" value="7"/>
</dbReference>
<dbReference type="InterPro" id="IPR051969">
    <property type="entry name" value="Zinc-finger_DNA-bd_regulators"/>
</dbReference>
<reference evidence="14" key="1">
    <citation type="submission" date="2025-08" db="UniProtKB">
        <authorList>
            <consortium name="RefSeq"/>
        </authorList>
    </citation>
    <scope>IDENTIFICATION</scope>
</reference>
<feature type="compositionally biased region" description="Polar residues" evidence="10">
    <location>
        <begin position="1637"/>
        <end position="1649"/>
    </location>
</feature>
<name>A0A6I9XQ00_9HYME</name>
<feature type="compositionally biased region" description="Polar residues" evidence="10">
    <location>
        <begin position="1663"/>
        <end position="1682"/>
    </location>
</feature>
<dbReference type="SMART" id="SM00451">
    <property type="entry name" value="ZnF_U1"/>
    <property type="match status" value="3"/>
</dbReference>
<feature type="compositionally biased region" description="Basic and acidic residues" evidence="10">
    <location>
        <begin position="2142"/>
        <end position="2179"/>
    </location>
</feature>
<comment type="subcellular location">
    <subcellularLocation>
        <location evidence="1">Nucleus</location>
    </subcellularLocation>
</comment>
<keyword evidence="5" id="KW-0862">Zinc</keyword>
<feature type="compositionally biased region" description="Polar residues" evidence="10">
    <location>
        <begin position="1065"/>
        <end position="1078"/>
    </location>
</feature>
<feature type="region of interest" description="Disordered" evidence="10">
    <location>
        <begin position="1198"/>
        <end position="1232"/>
    </location>
</feature>
<dbReference type="SUPFAM" id="SSF57667">
    <property type="entry name" value="beta-beta-alpha zinc fingers"/>
    <property type="match status" value="5"/>
</dbReference>
<dbReference type="FunFam" id="3.30.160.60:FF:000100">
    <property type="entry name" value="Zinc finger 45-like"/>
    <property type="match status" value="1"/>
</dbReference>
<feature type="region of interest" description="Disordered" evidence="10">
    <location>
        <begin position="1"/>
        <end position="111"/>
    </location>
</feature>
<feature type="region of interest" description="Disordered" evidence="10">
    <location>
        <begin position="2139"/>
        <end position="2179"/>
    </location>
</feature>
<evidence type="ECO:0000256" key="6">
    <source>
        <dbReference type="ARBA" id="ARBA00023015"/>
    </source>
</evidence>
<feature type="compositionally biased region" description="Basic and acidic residues" evidence="10">
    <location>
        <begin position="67"/>
        <end position="92"/>
    </location>
</feature>
<accession>A0A6I9XQ00</accession>
<feature type="domain" description="C2H2-type" evidence="11">
    <location>
        <begin position="1116"/>
        <end position="1143"/>
    </location>
</feature>
<dbReference type="SMART" id="SM00355">
    <property type="entry name" value="ZnF_C2H2"/>
    <property type="match status" value="9"/>
</dbReference>
<feature type="compositionally biased region" description="Polar residues" evidence="10">
    <location>
        <begin position="1580"/>
        <end position="1599"/>
    </location>
</feature>
<dbReference type="Proteomes" id="UP000504615">
    <property type="component" value="Unplaced"/>
</dbReference>
<feature type="compositionally biased region" description="Low complexity" evidence="10">
    <location>
        <begin position="241"/>
        <end position="268"/>
    </location>
</feature>
<dbReference type="PANTHER" id="PTHR45944:SF2">
    <property type="entry name" value="SCHNURRI, ISOFORM F"/>
    <property type="match status" value="1"/>
</dbReference>
<feature type="region of interest" description="Disordered" evidence="10">
    <location>
        <begin position="805"/>
        <end position="825"/>
    </location>
</feature>
<dbReference type="Pfam" id="PF00096">
    <property type="entry name" value="zf-C2H2"/>
    <property type="match status" value="3"/>
</dbReference>
<keyword evidence="4 9" id="KW-0863">Zinc-finger</keyword>
<feature type="region of interest" description="Disordered" evidence="10">
    <location>
        <begin position="1637"/>
        <end position="1695"/>
    </location>
</feature>
<proteinExistence type="predicted"/>
<feature type="compositionally biased region" description="Acidic residues" evidence="10">
    <location>
        <begin position="1206"/>
        <end position="1228"/>
    </location>
</feature>
<sequence length="2179" mass="242585">MTTETHTVAMTDPQLTNNNNNNNNNNNDGEPKYLHKKFKKMATTEVAPKVVEPPKKEGTTNNVVSDEIPKQKDAKDDKDDKDGKEPSKESGNKLEPSSESAGGVEPATESRKAGYACPYCPMTWTKPSVLQKHIRAHTNERPYPCVPCGISFKTKSNLYKHCRSRSHAHKTEKGEKVSEDSDISLSDSASNGTGTPPPPPASTPTTATTTIPTVALKTVKTGKIYKPKFQARTALQCVNSDTETSSLSPNSSNSSSSSSSTITSTSNSVKPNAERLQEHIDKIITDNQAIVDAVDPCLHKLMHRQQSLVETKQSFEQQPLNLSSVEESSDSRKRCYSDSCVQEAKDGEHPESSIIKDLLLKTRGSVNGAIPETAVENFVCPTCNIPYTSIDTLEAHRRYYCKGIDSPRKGADYHAELEKRDSDFDVKSSDYYSTLQPLPSPGPLLGNTRLVDAYAPPAKKQRTESVPTSLRSLEELSKYPRPNSLQMFGGEVRILDNTGEVTKTMRIEPRQTNSPTSEHVVNSKCMNSETASIVVKSGLHSGGTMMHKPPGTSASTSNSSISLPNTPKMLAPIIPNISTPNIAPTLSCYDYLESHINPLTSITAYNPLTLPQAGITSILHGGKVIPYVPGMPGPHTLTGTPTIDISPSITAGEAGYKVIPGLPGLHMIPQPLDLASPVKVQPSTVPGMPSPMSGHVPSILDQPLDLASPAKESMKIGFKTPNGDSLKSGLTSPKVPSVKVETSTDKYRARLSELDRHIKNNTAVKYKGMESPRERKEFTYDKSPKLDNTFNYPNGVDPAISSSSYSKMRYSPKTTSESRKKSNWGVSEVDAGRAAPIDTQTASTTKYDLSPHENGRLKSNVPSDARGWIKVADGYGAFNGVKTKADSAPSVILVNLDSSKTEVPTKTSVELIVKDKQPEAKSPKNSGETAKEATATNSNKFLRPTSLPLKPGTFTPKKHHGITPTANTLPLISPETPRPKKSYGQLYLNGHAYTYLGLKCSTRVFYCTLNRPQPMYVTQQHGLSMYSNWKICKEAPPDVDMAHYDSRHRPLNYTTAWKKQEDILTHSSQRPTTPTSPDSGLESDMQEKTKRVKIFDGGYESNEDYTYVRGRGRGRYVCEECGIRCKKPSMLKKHIRTHTDVRPYTCKHCTFSFKTKGNLTKHMKSKAHYKKCIELGVVPVPTTVCDENIDKEAIARLAAGGSNTEESSEEEEETDGEESEESGSEEQEAAQSLLSLSQRNTINRLPGLLPSGRPTTYPYALTLPTTSTVSVTSTAATTSVISNQNVTTQGTALIQNELSHRYYFPSNRSATEETRISVIQSSKKDDSDFEIEEITDTTESRHQLSQPMDLTTKQTTQVLPSPVPQRARPADILTPVSEPVLLQTIVQTMERLPIQGREWKPDAEGHMLQAYLTERHVMDSKIKQQYRVGNTKVDNKQIQERDVYSRHQDLNRHVESNSIPTVTYTDPSKMQHTVMESRIKHMTKHTSDDIKMEIREKIYQNNMATERRLITFDYEAIHKNKEQSRIISDRENFELGLTNGSASARSNIEYGLSMPKNNNSMERPNCSIVPVRSTSNIDCHSPKSLNMDVNNRPQLQHTPNDIDRSSVFNTIKMMNEIERSSRCISQEMKSVNHEIRTSANDVRMQSHSPRNLELRPPSREIRTPSQEYRTQSQEVRLPSQQEYKIRGQEMRPPSCEYKSHTSFHDIQIIQEQAAQVIPSANMEIRQTNSDNRPPSRDMRVYAEYRAHAQDPRANYDILQPMHEPPKSQNIDARSTSPQKVRILYYDAKHTADMVKQNTLDNMKHAVTGKVVVGGPDFRSPSPNTGNAKPQAEFLQPSSGPAPNYVSVTEDGRSVCGICNKMFSKPSQLRLHLNIHYFERPFRCENCAVSFRTKGHLTKHERSVSHHNKVSMTSTFGAATTTNPRPFKCTDCKVAFRIHGHLAKHLRSKMHIMKLECLGKLPFGTYAEMERSGVNLNDIDTSDCDNSLNSLQMLAQRLCEKDPAKIAQWESEALPGPVVSGSETSSDEGEPISQHALRAQYVKTTTDASISRPYHVSIVPEKPKAINDVRLRSPQFNQQRRDYAVKEQRPIPTVVSTEDARAEDSLQSYKCQVCPVSMRTVNELQVHCFVEHNIEMDPSTNIHGDRSAGKCSREKENTQKRIIEESAVKEDHKRQRIEDT</sequence>